<feature type="domain" description="S1 motif" evidence="1">
    <location>
        <begin position="133"/>
        <end position="205"/>
    </location>
</feature>
<dbReference type="SUPFAM" id="SSF50249">
    <property type="entry name" value="Nucleic acid-binding proteins"/>
    <property type="match status" value="3"/>
</dbReference>
<name>A0A813A2R2_9DINO</name>
<dbReference type="SMART" id="SM00316">
    <property type="entry name" value="S1"/>
    <property type="match status" value="3"/>
</dbReference>
<dbReference type="Proteomes" id="UP000601435">
    <property type="component" value="Unassembled WGS sequence"/>
</dbReference>
<dbReference type="PROSITE" id="PS50126">
    <property type="entry name" value="S1"/>
    <property type="match status" value="4"/>
</dbReference>
<evidence type="ECO:0000313" key="3">
    <source>
        <dbReference type="Proteomes" id="UP000601435"/>
    </source>
</evidence>
<dbReference type="Gene3D" id="2.40.50.140">
    <property type="entry name" value="Nucleic acid-binding proteins"/>
    <property type="match status" value="3"/>
</dbReference>
<comment type="caution">
    <text evidence="2">The sequence shown here is derived from an EMBL/GenBank/DDBJ whole genome shotgun (WGS) entry which is preliminary data.</text>
</comment>
<feature type="domain" description="S1 motif" evidence="1">
    <location>
        <begin position="38"/>
        <end position="106"/>
    </location>
</feature>
<dbReference type="PANTHER" id="PTHR10724:SF10">
    <property type="entry name" value="S1 RNA-BINDING DOMAIN-CONTAINING PROTEIN 1"/>
    <property type="match status" value="1"/>
</dbReference>
<dbReference type="GO" id="GO:0003735">
    <property type="term" value="F:structural constituent of ribosome"/>
    <property type="evidence" value="ECO:0007669"/>
    <property type="project" value="TreeGrafter"/>
</dbReference>
<dbReference type="AlphaFoldDB" id="A0A813A2R2"/>
<organism evidence="2 3">
    <name type="scientific">Symbiodinium necroappetens</name>
    <dbReference type="NCBI Taxonomy" id="1628268"/>
    <lineage>
        <taxon>Eukaryota</taxon>
        <taxon>Sar</taxon>
        <taxon>Alveolata</taxon>
        <taxon>Dinophyceae</taxon>
        <taxon>Suessiales</taxon>
        <taxon>Symbiodiniaceae</taxon>
        <taxon>Symbiodinium</taxon>
    </lineage>
</organism>
<feature type="domain" description="S1 motif" evidence="1">
    <location>
        <begin position="332"/>
        <end position="398"/>
    </location>
</feature>
<reference evidence="2" key="1">
    <citation type="submission" date="2021-02" db="EMBL/GenBank/DDBJ databases">
        <authorList>
            <person name="Dougan E. K."/>
            <person name="Rhodes N."/>
            <person name="Thang M."/>
            <person name="Chan C."/>
        </authorList>
    </citation>
    <scope>NUCLEOTIDE SEQUENCE</scope>
</reference>
<sequence length="496" mass="54159">MVRDSAGRFPRRGVRACVQSSRDAFHCKQDVSVFENCLQQLRAVVRQEASYGVWVDVFSPSGQEARGLIHLSEMDEVSKIIQVGEEVKVYVSHVDIERGHLAVSPRRSSRSSSSGSMQDRTGFDDVYACQWLEAVVSTDTDAVTSEALFVDVRHPDLEVAQRGIVPISRIDLPRGTMQSAFIPGDKVHVRVVGSKHGGLLELSMKGGAADIRTDLEVQLARLQGSRLQTKPAEQERACLADGQDVSDFVDVTPDQWMEGQVLHAASYGIYVAVRPPGGGREQWGLVHLSELSENILVASQETTLRVRVKSVDVVAGRLFLSTKAIDLQESRAGWMHGSVDEVHKFGLIVRIPSGRGLVYVTEMDHYLEEPQTAFAVGQKVTVRILGEMEEGLLALSMKAPTPTDEASLHVSAEEATDPPDATDAQDLQIRALRHRLKDFLGISPDTQLHAKVQGDTPFGTMLSVSHPHGGSAAQALLLEPSSSIRTGDQLQVRIVA</sequence>
<keyword evidence="3" id="KW-1185">Reference proteome</keyword>
<protein>
    <submittedName>
        <fullName evidence="2">RpsA protein</fullName>
    </submittedName>
</protein>
<dbReference type="InterPro" id="IPR050437">
    <property type="entry name" value="Ribos_protein_bS1-like"/>
</dbReference>
<evidence type="ECO:0000259" key="1">
    <source>
        <dbReference type="PROSITE" id="PS50126"/>
    </source>
</evidence>
<dbReference type="GO" id="GO:0003729">
    <property type="term" value="F:mRNA binding"/>
    <property type="evidence" value="ECO:0007669"/>
    <property type="project" value="TreeGrafter"/>
</dbReference>
<dbReference type="InterPro" id="IPR003029">
    <property type="entry name" value="S1_domain"/>
</dbReference>
<dbReference type="Pfam" id="PF00575">
    <property type="entry name" value="S1"/>
    <property type="match status" value="1"/>
</dbReference>
<dbReference type="OrthoDB" id="442320at2759"/>
<gene>
    <name evidence="2" type="primary">rpsA</name>
    <name evidence="2" type="ORF">SNEC2469_LOCUS26342</name>
</gene>
<dbReference type="EMBL" id="CAJNJA010053430">
    <property type="protein sequence ID" value="CAE7850417.1"/>
    <property type="molecule type" value="Genomic_DNA"/>
</dbReference>
<dbReference type="PANTHER" id="PTHR10724">
    <property type="entry name" value="30S RIBOSOMAL PROTEIN S1"/>
    <property type="match status" value="1"/>
</dbReference>
<accession>A0A813A2R2</accession>
<evidence type="ECO:0000313" key="2">
    <source>
        <dbReference type="EMBL" id="CAE7850417.1"/>
    </source>
</evidence>
<feature type="non-terminal residue" evidence="2">
    <location>
        <position position="1"/>
    </location>
</feature>
<proteinExistence type="predicted"/>
<feature type="domain" description="S1 motif" evidence="1">
    <location>
        <begin position="254"/>
        <end position="323"/>
    </location>
</feature>
<dbReference type="GO" id="GO:0006412">
    <property type="term" value="P:translation"/>
    <property type="evidence" value="ECO:0007669"/>
    <property type="project" value="TreeGrafter"/>
</dbReference>
<dbReference type="InterPro" id="IPR012340">
    <property type="entry name" value="NA-bd_OB-fold"/>
</dbReference>